<reference evidence="7" key="2">
    <citation type="journal article" date="2007" name="PLoS Biol.">
        <title>Survey sequencing and comparative analysis of the elephant shark (Callorhinchus milii) genome.</title>
        <authorList>
            <person name="Venkatesh B."/>
            <person name="Kirkness E.F."/>
            <person name="Loh Y.H."/>
            <person name="Halpern A.L."/>
            <person name="Lee A.P."/>
            <person name="Johnson J."/>
            <person name="Dandona N."/>
            <person name="Viswanathan L.D."/>
            <person name="Tay A."/>
            <person name="Venter J.C."/>
            <person name="Strausberg R.L."/>
            <person name="Brenner S."/>
        </authorList>
    </citation>
    <scope>NUCLEOTIDE SEQUENCE [LARGE SCALE GENOMIC DNA]</scope>
</reference>
<evidence type="ECO:0000313" key="7">
    <source>
        <dbReference type="Proteomes" id="UP000314986"/>
    </source>
</evidence>
<dbReference type="PANTHER" id="PTHR19367:SF18">
    <property type="entry name" value="T CELL RECEPTOR ALPHA VARIABLE 16"/>
    <property type="match status" value="1"/>
</dbReference>
<sequence length="181" mass="20577">SHSGANSLLLFSLTRGDSVIQSEPSVTETEGGQVTLQSDYSTSLSSYCLYWYRQRAENQPEYILRCCSGDSNQKANFAIIRFSDESFVTVLSVALSDIATYYCAITRTVFLSDYNAVHKPPKRREKLTYLTNCDFAAVSLRGNTRLISNQKHQLMESFMFGKWELSNNNNLYISFRNSCHN</sequence>
<keyword evidence="1" id="KW-0732">Signal</keyword>
<evidence type="ECO:0000256" key="4">
    <source>
        <dbReference type="ARBA" id="ARBA00023319"/>
    </source>
</evidence>
<dbReference type="Pfam" id="PF07686">
    <property type="entry name" value="V-set"/>
    <property type="match status" value="1"/>
</dbReference>
<dbReference type="InterPro" id="IPR036179">
    <property type="entry name" value="Ig-like_dom_sf"/>
</dbReference>
<dbReference type="Proteomes" id="UP000314986">
    <property type="component" value="Unassembled WGS sequence"/>
</dbReference>
<dbReference type="GeneTree" id="ENSGT00970000196777"/>
<evidence type="ECO:0000259" key="5">
    <source>
        <dbReference type="Pfam" id="PF07686"/>
    </source>
</evidence>
<dbReference type="Ensembl" id="ENSCMIT00000010420.1">
    <property type="protein sequence ID" value="ENSCMIP00000010151.1"/>
    <property type="gene ID" value="ENSCMIG00000005354.1"/>
</dbReference>
<dbReference type="InterPro" id="IPR051287">
    <property type="entry name" value="TCR_variable_region"/>
</dbReference>
<dbReference type="STRING" id="7868.ENSCMIP00000010151"/>
<dbReference type="AlphaFoldDB" id="A0A4W3H357"/>
<evidence type="ECO:0000256" key="3">
    <source>
        <dbReference type="ARBA" id="ARBA00023170"/>
    </source>
</evidence>
<accession>A0A4W3H357</accession>
<organism evidence="6 7">
    <name type="scientific">Callorhinchus milii</name>
    <name type="common">Ghost shark</name>
    <dbReference type="NCBI Taxonomy" id="7868"/>
    <lineage>
        <taxon>Eukaryota</taxon>
        <taxon>Metazoa</taxon>
        <taxon>Chordata</taxon>
        <taxon>Craniata</taxon>
        <taxon>Vertebrata</taxon>
        <taxon>Chondrichthyes</taxon>
        <taxon>Holocephali</taxon>
        <taxon>Chimaeriformes</taxon>
        <taxon>Callorhinchidae</taxon>
        <taxon>Callorhinchus</taxon>
    </lineage>
</organism>
<keyword evidence="2" id="KW-1064">Adaptive immunity</keyword>
<keyword evidence="7" id="KW-1185">Reference proteome</keyword>
<reference evidence="6" key="4">
    <citation type="submission" date="2025-08" db="UniProtKB">
        <authorList>
            <consortium name="Ensembl"/>
        </authorList>
    </citation>
    <scope>IDENTIFICATION</scope>
</reference>
<proteinExistence type="predicted"/>
<feature type="domain" description="Immunoglobulin V-set" evidence="5">
    <location>
        <begin position="21"/>
        <end position="107"/>
    </location>
</feature>
<protein>
    <recommendedName>
        <fullName evidence="5">Immunoglobulin V-set domain-containing protein</fullName>
    </recommendedName>
</protein>
<keyword evidence="4" id="KW-0393">Immunoglobulin domain</keyword>
<dbReference type="OMA" id="HTWIACS"/>
<dbReference type="PANTHER" id="PTHR19367">
    <property type="entry name" value="T-CELL RECEPTOR ALPHA CHAIN V REGION"/>
    <property type="match status" value="1"/>
</dbReference>
<reference evidence="7" key="3">
    <citation type="journal article" date="2014" name="Nature">
        <title>Elephant shark genome provides unique insights into gnathostome evolution.</title>
        <authorList>
            <consortium name="International Elephant Shark Genome Sequencing Consortium"/>
            <person name="Venkatesh B."/>
            <person name="Lee A.P."/>
            <person name="Ravi V."/>
            <person name="Maurya A.K."/>
            <person name="Lian M.M."/>
            <person name="Swann J.B."/>
            <person name="Ohta Y."/>
            <person name="Flajnik M.F."/>
            <person name="Sutoh Y."/>
            <person name="Kasahara M."/>
            <person name="Hoon S."/>
            <person name="Gangu V."/>
            <person name="Roy S.W."/>
            <person name="Irimia M."/>
            <person name="Korzh V."/>
            <person name="Kondrychyn I."/>
            <person name="Lim Z.W."/>
            <person name="Tay B.H."/>
            <person name="Tohari S."/>
            <person name="Kong K.W."/>
            <person name="Ho S."/>
            <person name="Lorente-Galdos B."/>
            <person name="Quilez J."/>
            <person name="Marques-Bonet T."/>
            <person name="Raney B.J."/>
            <person name="Ingham P.W."/>
            <person name="Tay A."/>
            <person name="Hillier L.W."/>
            <person name="Minx P."/>
            <person name="Boehm T."/>
            <person name="Wilson R.K."/>
            <person name="Brenner S."/>
            <person name="Warren W.C."/>
        </authorList>
    </citation>
    <scope>NUCLEOTIDE SEQUENCE [LARGE SCALE GENOMIC DNA]</scope>
</reference>
<evidence type="ECO:0000313" key="6">
    <source>
        <dbReference type="Ensembl" id="ENSCMIP00000010151.1"/>
    </source>
</evidence>
<evidence type="ECO:0000256" key="1">
    <source>
        <dbReference type="ARBA" id="ARBA00022729"/>
    </source>
</evidence>
<reference evidence="7" key="1">
    <citation type="journal article" date="2006" name="Science">
        <title>Ancient noncoding elements conserved in the human genome.</title>
        <authorList>
            <person name="Venkatesh B."/>
            <person name="Kirkness E.F."/>
            <person name="Loh Y.H."/>
            <person name="Halpern A.L."/>
            <person name="Lee A.P."/>
            <person name="Johnson J."/>
            <person name="Dandona N."/>
            <person name="Viswanathan L.D."/>
            <person name="Tay A."/>
            <person name="Venter J.C."/>
            <person name="Strausberg R.L."/>
            <person name="Brenner S."/>
        </authorList>
    </citation>
    <scope>NUCLEOTIDE SEQUENCE [LARGE SCALE GENOMIC DNA]</scope>
</reference>
<keyword evidence="3" id="KW-0675">Receptor</keyword>
<dbReference type="GO" id="GO:0002250">
    <property type="term" value="P:adaptive immune response"/>
    <property type="evidence" value="ECO:0007669"/>
    <property type="project" value="UniProtKB-KW"/>
</dbReference>
<dbReference type="InParanoid" id="A0A4W3H357"/>
<dbReference type="InterPro" id="IPR013783">
    <property type="entry name" value="Ig-like_fold"/>
</dbReference>
<name>A0A4W3H357_CALMI</name>
<keyword evidence="2" id="KW-0391">Immunity</keyword>
<reference evidence="6" key="5">
    <citation type="submission" date="2025-09" db="UniProtKB">
        <authorList>
            <consortium name="Ensembl"/>
        </authorList>
    </citation>
    <scope>IDENTIFICATION</scope>
</reference>
<dbReference type="SUPFAM" id="SSF48726">
    <property type="entry name" value="Immunoglobulin"/>
    <property type="match status" value="1"/>
</dbReference>
<dbReference type="Gene3D" id="2.60.40.10">
    <property type="entry name" value="Immunoglobulins"/>
    <property type="match status" value="1"/>
</dbReference>
<dbReference type="InterPro" id="IPR013106">
    <property type="entry name" value="Ig_V-set"/>
</dbReference>
<evidence type="ECO:0000256" key="2">
    <source>
        <dbReference type="ARBA" id="ARBA00023130"/>
    </source>
</evidence>